<sequence>MSIMINRINNNGVIDYGISAPFQVIAVVLILAGTIFALIGHCYSDHRTLVACGLFLLGDTLSRRVRSQQCNPQSSSRIYAMLSLVLVHVEMARDPRGPAVDSSKYTCYFPYLENPSVRVSLNNGEILTARTMDIRRVRSPLILGKWLEALGKLVPWVAVVSSLIVVLGKEDEIEKDKK</sequence>
<gene>
    <name evidence="2" type="ORF">HZH68_005169</name>
</gene>
<name>A0A834NEB4_VESGE</name>
<keyword evidence="1" id="KW-1133">Transmembrane helix</keyword>
<dbReference type="EMBL" id="JACSDZ010000004">
    <property type="protein sequence ID" value="KAF7405800.1"/>
    <property type="molecule type" value="Genomic_DNA"/>
</dbReference>
<dbReference type="AlphaFoldDB" id="A0A834NEB4"/>
<keyword evidence="1" id="KW-0472">Membrane</keyword>
<dbReference type="Proteomes" id="UP000617340">
    <property type="component" value="Unassembled WGS sequence"/>
</dbReference>
<feature type="transmembrane region" description="Helical" evidence="1">
    <location>
        <begin position="20"/>
        <end position="39"/>
    </location>
</feature>
<organism evidence="2 3">
    <name type="scientific">Vespula germanica</name>
    <name type="common">German yellow jacket</name>
    <name type="synonym">Paravespula germanica</name>
    <dbReference type="NCBI Taxonomy" id="30212"/>
    <lineage>
        <taxon>Eukaryota</taxon>
        <taxon>Metazoa</taxon>
        <taxon>Ecdysozoa</taxon>
        <taxon>Arthropoda</taxon>
        <taxon>Hexapoda</taxon>
        <taxon>Insecta</taxon>
        <taxon>Pterygota</taxon>
        <taxon>Neoptera</taxon>
        <taxon>Endopterygota</taxon>
        <taxon>Hymenoptera</taxon>
        <taxon>Apocrita</taxon>
        <taxon>Aculeata</taxon>
        <taxon>Vespoidea</taxon>
        <taxon>Vespidae</taxon>
        <taxon>Vespinae</taxon>
        <taxon>Vespula</taxon>
    </lineage>
</organism>
<comment type="caution">
    <text evidence="2">The sequence shown here is derived from an EMBL/GenBank/DDBJ whole genome shotgun (WGS) entry which is preliminary data.</text>
</comment>
<keyword evidence="3" id="KW-1185">Reference proteome</keyword>
<reference evidence="2" key="1">
    <citation type="journal article" date="2020" name="G3 (Bethesda)">
        <title>High-Quality Assemblies for Three Invasive Social Wasps from the &lt;i&gt;Vespula&lt;/i&gt; Genus.</title>
        <authorList>
            <person name="Harrop T.W.R."/>
            <person name="Guhlin J."/>
            <person name="McLaughlin G.M."/>
            <person name="Permina E."/>
            <person name="Stockwell P."/>
            <person name="Gilligan J."/>
            <person name="Le Lec M.F."/>
            <person name="Gruber M.A.M."/>
            <person name="Quinn O."/>
            <person name="Lovegrove M."/>
            <person name="Duncan E.J."/>
            <person name="Remnant E.J."/>
            <person name="Van Eeckhoven J."/>
            <person name="Graham B."/>
            <person name="Knapp R.A."/>
            <person name="Langford K.W."/>
            <person name="Kronenberg Z."/>
            <person name="Press M.O."/>
            <person name="Eacker S.M."/>
            <person name="Wilson-Rankin E.E."/>
            <person name="Purcell J."/>
            <person name="Lester P.J."/>
            <person name="Dearden P.K."/>
        </authorList>
    </citation>
    <scope>NUCLEOTIDE SEQUENCE</scope>
    <source>
        <strain evidence="2">Linc-1</strain>
    </source>
</reference>
<evidence type="ECO:0000313" key="3">
    <source>
        <dbReference type="Proteomes" id="UP000617340"/>
    </source>
</evidence>
<evidence type="ECO:0000313" key="2">
    <source>
        <dbReference type="EMBL" id="KAF7405800.1"/>
    </source>
</evidence>
<evidence type="ECO:0000256" key="1">
    <source>
        <dbReference type="SAM" id="Phobius"/>
    </source>
</evidence>
<keyword evidence="1" id="KW-0812">Transmembrane</keyword>
<proteinExistence type="predicted"/>
<accession>A0A834NEB4</accession>
<protein>
    <submittedName>
        <fullName evidence="2">Uncharacterized protein</fullName>
    </submittedName>
</protein>